<accession>A0A1H0N1P1</accession>
<organism evidence="3 4">
    <name type="scientific">Selenomonas ruminantium</name>
    <dbReference type="NCBI Taxonomy" id="971"/>
    <lineage>
        <taxon>Bacteria</taxon>
        <taxon>Bacillati</taxon>
        <taxon>Bacillota</taxon>
        <taxon>Negativicutes</taxon>
        <taxon>Selenomonadales</taxon>
        <taxon>Selenomonadaceae</taxon>
        <taxon>Selenomonas</taxon>
    </lineage>
</organism>
<proteinExistence type="predicted"/>
<dbReference type="Proteomes" id="UP000182412">
    <property type="component" value="Unassembled WGS sequence"/>
</dbReference>
<name>A0A1H0N1P1_SELRU</name>
<dbReference type="PANTHER" id="PTHR37813">
    <property type="entry name" value="FELS-2 PROPHAGE PROTEIN"/>
    <property type="match status" value="1"/>
</dbReference>
<evidence type="ECO:0000259" key="2">
    <source>
        <dbReference type="Pfam" id="PF10145"/>
    </source>
</evidence>
<dbReference type="AlphaFoldDB" id="A0A1H0N1P1"/>
<sequence>MASEKEFYRLNLVLDMQDKLTSRLSRVDGKVKQVENSFKRTERAVGSLGNARAEPRVTAMVEEAEQNLNRVERAIRKIDSLFARAKIGAEDKTQGKTQQVQSRLRSLTNKAWTVTLALKDNVSGKLSSIKNGLSSPMAAMGLGAATMGAGGFLIDSAQKAMDFSYQISNIQALTNKTQEELAGVKQKALDLGAATQFSSTEAAQGMTELLKAGMTIEQVMNGAADAALNLAAAGELSLPEAAEIMSTAMNSFGLENAAHAADILAGAANASATDVHEMKYALASVASVASAVGMSFDDTNTALAVFASKGLKGSDAGTSLKTMLMRLQPETKAQYQAFEKLGLLTEQGTSKFYDAEGRMKSLAEIADLLSTSMSGLTQMEQQSLLSTMFGTDAIRGGAILTKLGGKGVRDMAGAMTEYTAAEVAQKKWDNAKGDLVRLQSAFQNFQVQALAPLEPAISKVAKGLSDFFSGNVEGAAGSMENLSNRIVGFMESLENDEQFQAMDWGDKIVYVLDKMIAAVDEWVSGSGGQQFGKVLEKLAEIGMRAFMAALFGLFKGAMKNLFEGNFIGAAGLGLGFTMLGGGKVLGGLARGARAVGQFALGGERAGAVFNDARALAQESGRGRIMSMVDAARFTVETSPIGRAVAGIAESPAARAVGKFVGKAAAPIAAVTDAYDLATSDNKGEKAGAIAGHWAGAALGAKAGAAGGATIGAAFGGIGAAPGAAIGGALGGIAGFFGGDKVGGMIGDFMSKFDFAPIKEKAANTFNGLKEQAGAMFEGAKERAAKALDFSATIDVAKDKFASMKESIAQTFTAENIGFAIGYALERLSMLPDEAEQYLTQLEQDIETSISNAITGAGVWFDQLVSDAGNYFNQLVTDAGTWLSGLPDAVSTWYEQTKASAVQRLGEMADETSKWFSELPGRAEQGLSNLLSTVSNWCSNIVSDVRNWFSQIPGIIANAFDSAASAVRSKWEALKESASNFSFGFGAGQAAAHRGFANGGFVNRAETVNVAEGNRLEAIIPLDPAMRARGVSLWQQAGALLGMNTADVGGEQVTQSLTQQFAQATTKDTTANVGSGVFQQVAQMLQNGGGQVIPTMSSFQPAMAGAAGFSAGGSSDNGGGSNSNSFNFSGMSVSFGNNMSEEDMAVAIGKRIFAEIKQSFENRG</sequence>
<dbReference type="NCBIfam" id="TIGR01760">
    <property type="entry name" value="tape_meas_TP901"/>
    <property type="match status" value="1"/>
</dbReference>
<feature type="domain" description="Phage tail tape measure protein" evidence="2">
    <location>
        <begin position="186"/>
        <end position="390"/>
    </location>
</feature>
<keyword evidence="1" id="KW-1188">Viral release from host cell</keyword>
<dbReference type="OrthoDB" id="8429573at2"/>
<dbReference type="PANTHER" id="PTHR37813:SF1">
    <property type="entry name" value="FELS-2 PROPHAGE PROTEIN"/>
    <property type="match status" value="1"/>
</dbReference>
<gene>
    <name evidence="3" type="ORF">SAMN05216366_102137</name>
</gene>
<dbReference type="EMBL" id="FNJQ01000002">
    <property type="protein sequence ID" value="SDO86649.1"/>
    <property type="molecule type" value="Genomic_DNA"/>
</dbReference>
<dbReference type="Pfam" id="PF10145">
    <property type="entry name" value="PhageMin_Tail"/>
    <property type="match status" value="1"/>
</dbReference>
<dbReference type="InterPro" id="IPR010090">
    <property type="entry name" value="Phage_tape_meas"/>
</dbReference>
<evidence type="ECO:0000313" key="4">
    <source>
        <dbReference type="Proteomes" id="UP000182412"/>
    </source>
</evidence>
<evidence type="ECO:0000313" key="3">
    <source>
        <dbReference type="EMBL" id="SDO86649.1"/>
    </source>
</evidence>
<dbReference type="RefSeq" id="WP_081342394.1">
    <property type="nucleotide sequence ID" value="NZ_FNJQ01000002.1"/>
</dbReference>
<reference evidence="3 4" key="1">
    <citation type="submission" date="2016-10" db="EMBL/GenBank/DDBJ databases">
        <authorList>
            <person name="de Groot N.N."/>
        </authorList>
    </citation>
    <scope>NUCLEOTIDE SEQUENCE [LARGE SCALE GENOMIC DNA]</scope>
    <source>
        <strain evidence="3 4">S137</strain>
    </source>
</reference>
<protein>
    <submittedName>
        <fullName evidence="3">Phage tail tape measure protein, TP901 family, core region</fullName>
    </submittedName>
</protein>
<evidence type="ECO:0000256" key="1">
    <source>
        <dbReference type="ARBA" id="ARBA00022612"/>
    </source>
</evidence>